<feature type="compositionally biased region" description="Low complexity" evidence="1">
    <location>
        <begin position="452"/>
        <end position="466"/>
    </location>
</feature>
<feature type="compositionally biased region" description="Basic and acidic residues" evidence="1">
    <location>
        <begin position="517"/>
        <end position="529"/>
    </location>
</feature>
<protein>
    <submittedName>
        <fullName evidence="2">Uncharacterized protein</fullName>
    </submittedName>
</protein>
<sequence>MAGFEAKVVLDGVCIAWVTKLLVPFPTMSWLMNDGRGTVLNQDPPWPQMIDMCSHTDKDGNQDQLRFPPFHTEILTQTWANPAQTLGRIKVVIAEGINHGQGVSAFEKTKNLVSFSFQHAPLHILEDCGIAWPNQGLYFQAAQQFHNVCSPHKQAADPDTHAHTPRRRAASLVSARAKLNTATGPLPTVLPPFRPPGLQNDDPFWSQHGPTSDPFTSGSTFYNYRKPWSRDTTTSGEFSMKDPSRFTSDSHDEPMPDVTRPSSSANSGCSHPMPDCSRPQSLASTRPVSWYTENDSIAIRVAHLDSGEENTETHRQVSESLFDDLMGPSSPRQFSANSGISAPSNTRVNSAASTPARKTSTAAELRGMPRSVSITIRDPPTPFTTFVPPDNSVNPSSNHPRSASRQLELHVNDEIGEESENKAKKRPVGRPAGHVKSRKEGQSSEMGLEAPSSKSQRRVSASSASAPCKENSGGANREKSGEGKRKRAAKVDATKGNCKDKFDNPDSSPTRKVSKQSPEDTTHPKNEIE</sequence>
<accession>A0A8H3INU1</accession>
<feature type="region of interest" description="Disordered" evidence="1">
    <location>
        <begin position="322"/>
        <end position="529"/>
    </location>
</feature>
<gene>
    <name evidence="2" type="ORF">IMSHALPRED_004936</name>
</gene>
<keyword evidence="3" id="KW-1185">Reference proteome</keyword>
<evidence type="ECO:0000313" key="3">
    <source>
        <dbReference type="Proteomes" id="UP000664534"/>
    </source>
</evidence>
<organism evidence="2 3">
    <name type="scientific">Imshaugia aleurites</name>
    <dbReference type="NCBI Taxonomy" id="172621"/>
    <lineage>
        <taxon>Eukaryota</taxon>
        <taxon>Fungi</taxon>
        <taxon>Dikarya</taxon>
        <taxon>Ascomycota</taxon>
        <taxon>Pezizomycotina</taxon>
        <taxon>Lecanoromycetes</taxon>
        <taxon>OSLEUM clade</taxon>
        <taxon>Lecanoromycetidae</taxon>
        <taxon>Lecanorales</taxon>
        <taxon>Lecanorineae</taxon>
        <taxon>Parmeliaceae</taxon>
        <taxon>Imshaugia</taxon>
    </lineage>
</organism>
<dbReference type="Proteomes" id="UP000664534">
    <property type="component" value="Unassembled WGS sequence"/>
</dbReference>
<feature type="region of interest" description="Disordered" evidence="1">
    <location>
        <begin position="152"/>
        <end position="282"/>
    </location>
</feature>
<dbReference type="EMBL" id="CAJPDT010000025">
    <property type="protein sequence ID" value="CAF9920499.1"/>
    <property type="molecule type" value="Genomic_DNA"/>
</dbReference>
<proteinExistence type="predicted"/>
<comment type="caution">
    <text evidence="2">The sequence shown here is derived from an EMBL/GenBank/DDBJ whole genome shotgun (WGS) entry which is preliminary data.</text>
</comment>
<feature type="compositionally biased region" description="Polar residues" evidence="1">
    <location>
        <begin position="260"/>
        <end position="269"/>
    </location>
</feature>
<dbReference type="OrthoDB" id="5417628at2759"/>
<feature type="compositionally biased region" description="Polar residues" evidence="1">
    <location>
        <begin position="330"/>
        <end position="362"/>
    </location>
</feature>
<dbReference type="AlphaFoldDB" id="A0A8H3INU1"/>
<feature type="compositionally biased region" description="Basic and acidic residues" evidence="1">
    <location>
        <begin position="476"/>
        <end position="504"/>
    </location>
</feature>
<reference evidence="2" key="1">
    <citation type="submission" date="2021-03" db="EMBL/GenBank/DDBJ databases">
        <authorList>
            <person name="Tagirdzhanova G."/>
        </authorList>
    </citation>
    <scope>NUCLEOTIDE SEQUENCE</scope>
</reference>
<feature type="compositionally biased region" description="Polar residues" evidence="1">
    <location>
        <begin position="391"/>
        <end position="405"/>
    </location>
</feature>
<feature type="compositionally biased region" description="Basic residues" evidence="1">
    <location>
        <begin position="423"/>
        <end position="437"/>
    </location>
</feature>
<evidence type="ECO:0000313" key="2">
    <source>
        <dbReference type="EMBL" id="CAF9920499.1"/>
    </source>
</evidence>
<feature type="compositionally biased region" description="Basic and acidic residues" evidence="1">
    <location>
        <begin position="239"/>
        <end position="254"/>
    </location>
</feature>
<evidence type="ECO:0000256" key="1">
    <source>
        <dbReference type="SAM" id="MobiDB-lite"/>
    </source>
</evidence>
<feature type="compositionally biased region" description="Polar residues" evidence="1">
    <location>
        <begin position="208"/>
        <end position="222"/>
    </location>
</feature>
<name>A0A8H3INU1_9LECA</name>